<dbReference type="PANTHER" id="PTHR47332">
    <property type="entry name" value="SET DOMAIN-CONTAINING PROTEIN 5"/>
    <property type="match status" value="1"/>
</dbReference>
<proteinExistence type="predicted"/>
<feature type="compositionally biased region" description="Basic and acidic residues" evidence="2">
    <location>
        <begin position="35"/>
        <end position="48"/>
    </location>
</feature>
<dbReference type="InterPro" id="IPR046341">
    <property type="entry name" value="SET_dom_sf"/>
</dbReference>
<feature type="region of interest" description="Disordered" evidence="2">
    <location>
        <begin position="1406"/>
        <end position="1438"/>
    </location>
</feature>
<feature type="coiled-coil region" evidence="1">
    <location>
        <begin position="1031"/>
        <end position="1087"/>
    </location>
</feature>
<dbReference type="SMART" id="SM00317">
    <property type="entry name" value="SET"/>
    <property type="match status" value="1"/>
</dbReference>
<dbReference type="Gene3D" id="2.170.270.10">
    <property type="entry name" value="SET domain"/>
    <property type="match status" value="1"/>
</dbReference>
<feature type="region of interest" description="Disordered" evidence="2">
    <location>
        <begin position="786"/>
        <end position="808"/>
    </location>
</feature>
<accession>U6G109</accession>
<dbReference type="SUPFAM" id="SSF82199">
    <property type="entry name" value="SET domain"/>
    <property type="match status" value="1"/>
</dbReference>
<gene>
    <name evidence="4" type="ORF">EPH_0000610</name>
</gene>
<reference evidence="4" key="2">
    <citation type="submission" date="2013-10" db="EMBL/GenBank/DDBJ databases">
        <authorList>
            <person name="Aslett M."/>
        </authorList>
    </citation>
    <scope>NUCLEOTIDE SEQUENCE [LARGE SCALE GENOMIC DNA]</scope>
    <source>
        <strain evidence="4">Houghton</strain>
    </source>
</reference>
<dbReference type="VEuPathDB" id="ToxoDB:EPH_0000610"/>
<name>U6G109_9EIME</name>
<dbReference type="InterPro" id="IPR001214">
    <property type="entry name" value="SET_dom"/>
</dbReference>
<feature type="compositionally biased region" description="Polar residues" evidence="2">
    <location>
        <begin position="24"/>
        <end position="33"/>
    </location>
</feature>
<dbReference type="CDD" id="cd20071">
    <property type="entry name" value="SET_SMYD"/>
    <property type="match status" value="1"/>
</dbReference>
<dbReference type="EMBL" id="HG688975">
    <property type="protein sequence ID" value="CDI73820.1"/>
    <property type="molecule type" value="Genomic_DNA"/>
</dbReference>
<dbReference type="Pfam" id="PF00856">
    <property type="entry name" value="SET"/>
    <property type="match status" value="1"/>
</dbReference>
<feature type="compositionally biased region" description="Low complexity" evidence="2">
    <location>
        <begin position="732"/>
        <end position="744"/>
    </location>
</feature>
<organism evidence="4 5">
    <name type="scientific">Eimeria praecox</name>
    <dbReference type="NCBI Taxonomy" id="51316"/>
    <lineage>
        <taxon>Eukaryota</taxon>
        <taxon>Sar</taxon>
        <taxon>Alveolata</taxon>
        <taxon>Apicomplexa</taxon>
        <taxon>Conoidasida</taxon>
        <taxon>Coccidia</taxon>
        <taxon>Eucoccidiorida</taxon>
        <taxon>Eimeriorina</taxon>
        <taxon>Eimeriidae</taxon>
        <taxon>Eimeria</taxon>
    </lineage>
</organism>
<protein>
    <recommendedName>
        <fullName evidence="3">SET domain-containing protein</fullName>
    </recommendedName>
</protein>
<feature type="compositionally biased region" description="Basic and acidic residues" evidence="2">
    <location>
        <begin position="623"/>
        <end position="646"/>
    </location>
</feature>
<reference evidence="4" key="1">
    <citation type="submission" date="2013-10" db="EMBL/GenBank/DDBJ databases">
        <title>Genomic analysis of the causative agents of coccidiosis in chickens.</title>
        <authorList>
            <person name="Reid A.J."/>
            <person name="Blake D."/>
            <person name="Billington K."/>
            <person name="Browne H."/>
            <person name="Dunn M."/>
            <person name="Hung S."/>
            <person name="Kawahara F."/>
            <person name="Miranda-Saavedra D."/>
            <person name="Mourier T."/>
            <person name="Nagra H."/>
            <person name="Otto T.D."/>
            <person name="Rawlings N."/>
            <person name="Sanchez A."/>
            <person name="Sanders M."/>
            <person name="Subramaniam C."/>
            <person name="Tay Y."/>
            <person name="Dear P."/>
            <person name="Doerig C."/>
            <person name="Gruber A."/>
            <person name="Parkinson J."/>
            <person name="Shirley M."/>
            <person name="Wan K.L."/>
            <person name="Berriman M."/>
            <person name="Tomley F."/>
            <person name="Pain A."/>
        </authorList>
    </citation>
    <scope>NUCLEOTIDE SEQUENCE [LARGE SCALE GENOMIC DNA]</scope>
    <source>
        <strain evidence="4">Houghton</strain>
    </source>
</reference>
<dbReference type="Gene3D" id="1.10.220.160">
    <property type="match status" value="1"/>
</dbReference>
<feature type="compositionally biased region" description="Polar residues" evidence="2">
    <location>
        <begin position="1417"/>
        <end position="1428"/>
    </location>
</feature>
<evidence type="ECO:0000313" key="5">
    <source>
        <dbReference type="Proteomes" id="UP000018201"/>
    </source>
</evidence>
<sequence length="1549" mass="171002">MDPAGAEPLSGLRSLVAKVLGATDSTAKETQVAPSEEKNEPSREEPCKGQKWLSHFAAVAPDHIKRWTNPADGTGNIPYEQLVENLQKFNIPARHASEYTLGQILGVEPPPQEPVPEEEVICAPSPAPRRHVTPRPHKLSPQAEAYLGKKQDPEFTQIIPVREVTKAYVGPVRDRVGTLSGEAGKVLKRPAETSEVPPDYVEVIGSKHVRAVGCAVNVISRQTSSSSGVENGVGPFRPELACRKLSPIYLEPIMNPNTHNSGTSKVDSSAVGSRAAAKFIASIPKRPPGKVDAKSIHTKEDKDIYDALHKPVVYTMGTYVWSKEEAEMGTAHATGPSPVDAGFSKLCQEMFYPKGKDSGASMPAAKTEARTEDTPAEQATMFLPEILEICKKSKKELATFADKVVEIREDASVGGKGLFAISQIKKGQIVFVEMPLLTCDIESESMWSTFTSLTNEQQAVLETLQGFHSDLSEDESLWCILLARANKRIDLAKPFKSFFAKMKRNAHGMPSSGSWGLYPKAAMVNHSCEPNVTYRNLDGLLVYFATRDISRDEVISMTYIDQLYASASFRSKRLLQTKCFACKCTRCASMNEKERRILCPSCRPIKLKIVDPQTEAPAASLSKDMRKGNHEKTEDANDASKSEGKRGTACGEVANTDVEDTSAQASDDDSNKAALQSSDDEGVRSAAFSEPTPEDEEAIMSDAGQLLSEPREEEHSDFGDGSLASDERTRGSNDLSDSASNSDRSPGELSDCESKKGQDFIDARKMKNASGSLVLSIYAMNSCGSRSTEMGVGDSQSEEQTSRSISNAYSGSSVIMDESIEIDLPPPMYCQRGKSGIWVCGSCKGRFTDDDMPIGMEDYFERLYLDLQSKFNFPTTPQWTVDVGSLIKSIEAVLGTHHWLYAACNLLLAQLYLGQWVGGTVKDSIFDRSLQHAEVFIKFVESTTREALHVDCAPLLASLMRVLLFNGRWATFEEWVNKGRLEIVKDCLGSWDEASIAFSQAHAYLQRCNEKGDLPQLSMLHRYAHTAQYTITQAAQQLEKKEAERKKALEEATREQERKRQAEEERLKALKERNKAIKERMEYLKVQAAARAKIKDVTSSHKDGVLAKFMLAGVDDCIINDASIAVQRAHKYAKEMQEAAVQGRQLYPGSMAAEMAYMPPQGVMPSSYLPLIMLDDPLRAIPEKSRQARQRRAAALREKAIMEERCAKQDFDFEEDESVCEGVLENGDSGGSVSERTMIYRIPGLSGTAPGEFVSVSQLLHDEKGNHVPLPLFKSFFYIDSAERRRSLKPEEQSNLIVLGHSGSPPKLSEEKLEDIEAAKYNYLHEERQKFEEDVRAGVLLAAAEAGALKDEGKLVDVVDATNKVIQKMVVQEAKVERAIEEARYALKGMEPPKRPSIGTVTAVKPAEEPSLDTKPQAHTTPGGSQEKLSQEPKPTPVNAALKPSVWEYVPSHDPEKGPTVFLFPPKNEQAPVTPEVHSIPNSHNEETKQYMNRRIIKPLDFSHIPPPPKVEDLIGSLGSTHLHYKMARISMIKQRYTTASPTRKASEE</sequence>
<keyword evidence="5" id="KW-1185">Reference proteome</keyword>
<feature type="compositionally biased region" description="Basic and acidic residues" evidence="2">
    <location>
        <begin position="709"/>
        <end position="718"/>
    </location>
</feature>
<evidence type="ECO:0000256" key="1">
    <source>
        <dbReference type="SAM" id="Coils"/>
    </source>
</evidence>
<keyword evidence="1" id="KW-0175">Coiled coil</keyword>
<feature type="region of interest" description="Disordered" evidence="2">
    <location>
        <begin position="613"/>
        <end position="756"/>
    </location>
</feature>
<feature type="region of interest" description="Disordered" evidence="2">
    <location>
        <begin position="24"/>
        <end position="48"/>
    </location>
</feature>
<dbReference type="OrthoDB" id="1028014at2759"/>
<dbReference type="PROSITE" id="PS50280">
    <property type="entry name" value="SET"/>
    <property type="match status" value="1"/>
</dbReference>
<evidence type="ECO:0000256" key="2">
    <source>
        <dbReference type="SAM" id="MobiDB-lite"/>
    </source>
</evidence>
<dbReference type="PANTHER" id="PTHR47332:SF2">
    <property type="entry name" value="SET-6"/>
    <property type="match status" value="1"/>
</dbReference>
<feature type="domain" description="SET" evidence="3">
    <location>
        <begin position="403"/>
        <end position="560"/>
    </location>
</feature>
<evidence type="ECO:0000313" key="4">
    <source>
        <dbReference type="EMBL" id="CDI73820.1"/>
    </source>
</evidence>
<dbReference type="InterPro" id="IPR053185">
    <property type="entry name" value="SET_domain_protein"/>
</dbReference>
<dbReference type="Proteomes" id="UP000018201">
    <property type="component" value="Unassembled WGS sequence"/>
</dbReference>
<evidence type="ECO:0000259" key="3">
    <source>
        <dbReference type="PROSITE" id="PS50280"/>
    </source>
</evidence>